<evidence type="ECO:0008006" key="2">
    <source>
        <dbReference type="Google" id="ProtNLM"/>
    </source>
</evidence>
<protein>
    <recommendedName>
        <fullName evidence="2">DUF1015 domain-containing protein</fullName>
    </recommendedName>
</protein>
<organism evidence="1">
    <name type="scientific">Magnetococcus massalia (strain MO-1)</name>
    <dbReference type="NCBI Taxonomy" id="451514"/>
    <lineage>
        <taxon>Bacteria</taxon>
        <taxon>Pseudomonadati</taxon>
        <taxon>Pseudomonadota</taxon>
        <taxon>Magnetococcia</taxon>
        <taxon>Magnetococcales</taxon>
        <taxon>Magnetococcaceae</taxon>
        <taxon>Magnetococcus</taxon>
    </lineage>
</organism>
<accession>A0A1S7LEH9</accession>
<proteinExistence type="predicted"/>
<dbReference type="PANTHER" id="PTHR36454">
    <property type="entry name" value="LMO2823 PROTEIN"/>
    <property type="match status" value="1"/>
</dbReference>
<dbReference type="Pfam" id="PF06245">
    <property type="entry name" value="DUF1015"/>
    <property type="match status" value="1"/>
</dbReference>
<dbReference type="InterPro" id="IPR008323">
    <property type="entry name" value="UCP033563"/>
</dbReference>
<sequence length="416" mass="45904">MAKPALVKPFAGWRPRADVVSQVAAPPYDVLNREEAAEMAAGNPHSFLHVSKAEIDLPADLDPYDPKVYATAKANYAKLKADGMIAQDEAPCFYVYRLIWQGRAQTGIVAAASVEAYDSDRIKKHEFTRPAKENDRTEFAWALKAHSGPVFLTYRKDQAIDTLVAEICKQDPVYDFDAGDGIQHTLWVCSDAGQNDKLEAAFDALPAVYVADGHHRSAAASRVHARTVEEGLGQADEEAPHNRFLSVLFPDDQMRILDYNRVVKDLGDLDEAAFMAEVKKRFDVTPTAEACSPKAHGSFGMYLGGKWYSMTLKADMAVADDPVKRLDVSLLSDFLLEPILGISDPRRDPRIDFVGGIRGMQGLEKRVDSGEMKVAFSLFATTMDDLMAVADSGQVMPPKSTWFEPKLRDGLVVQAF</sequence>
<dbReference type="AlphaFoldDB" id="A0A1S7LEH9"/>
<dbReference type="PIRSF" id="PIRSF033563">
    <property type="entry name" value="UCP033563"/>
    <property type="match status" value="1"/>
</dbReference>
<gene>
    <name evidence="1" type="ORF">MAGMO_0737</name>
</gene>
<dbReference type="PANTHER" id="PTHR36454:SF1">
    <property type="entry name" value="DUF1015 DOMAIN-CONTAINING PROTEIN"/>
    <property type="match status" value="1"/>
</dbReference>
<evidence type="ECO:0000313" key="1">
    <source>
        <dbReference type="EMBL" id="CRH04938.1"/>
    </source>
</evidence>
<reference evidence="1" key="1">
    <citation type="submission" date="2015-04" db="EMBL/GenBank/DDBJ databases">
        <authorList>
            <person name="Syromyatnikov M.Y."/>
            <person name="Popov V.N."/>
        </authorList>
    </citation>
    <scope>NUCLEOTIDE SEQUENCE</scope>
    <source>
        <strain evidence="1">MO-1</strain>
    </source>
</reference>
<name>A0A1S7LEH9_MAGMO</name>
<dbReference type="EMBL" id="LO017727">
    <property type="protein sequence ID" value="CRH04938.1"/>
    <property type="molecule type" value="Genomic_DNA"/>
</dbReference>